<gene>
    <name evidence="2" type="primary">SPT20_2</name>
    <name evidence="2" type="ORF">ALECFALPRED_004259</name>
</gene>
<feature type="region of interest" description="Disordered" evidence="1">
    <location>
        <begin position="547"/>
        <end position="570"/>
    </location>
</feature>
<protein>
    <submittedName>
        <fullName evidence="2">Transcription factor spt20</fullName>
    </submittedName>
</protein>
<dbReference type="Proteomes" id="UP000664203">
    <property type="component" value="Unassembled WGS sequence"/>
</dbReference>
<dbReference type="OrthoDB" id="10553945at2759"/>
<name>A0A8H3FQ63_9LECA</name>
<sequence length="570" mass="64248">MAEFSGIPYPNLDSHDMQVYYLAYLALIDFSGMIRFGRPFRHPRSREEGFELKSRVVQGELRFSLLTSQDRYCHIDFQSSSQSYTLSAMPLLRTVPKKVLHMISNINNLFFSLLYAVSKDSPATHILTINSATSSFNDSLYHIWNLPHVLNIYPAQSALRRPGLLARESPPLILATGAGKWQEFAKENMAMGEGEHKHTSGASLTLTVMAMLIRWFALIQQSSAITPTMVPLQTLVIDPRHQQSLPAPKTRKRTVAELAADEAIAAQEQAFMLIMDERHNVSGPAAKAGTTDGEAGTATFEPRFETWQAIKNIRAEHKERAEREAVAKAQLVDVLTYIQVHLGMSFLSIVSSAFWLTAHSFDQLHQHQPFRTPSSPSSHMVTVITFIEMHGGGREKIDKTSSELPMGAGSSSRHVVFGTPSSSSTEQQSWGPSREDWKNIINSEGKRVMFEVEKPTSRHPPQEPSNWVHDGLVLLDGKNHPVKDWPGLNKTLSTEIESWRWEALMRMYPWLTVADLLARMPHTREYRGKILPLQTPQAFGDRAHNQIFASRDTEESRQGKCDDYRGTVYP</sequence>
<reference evidence="2" key="1">
    <citation type="submission" date="2021-03" db="EMBL/GenBank/DDBJ databases">
        <authorList>
            <person name="Tagirdzhanova G."/>
        </authorList>
    </citation>
    <scope>NUCLEOTIDE SEQUENCE</scope>
</reference>
<comment type="caution">
    <text evidence="2">The sequence shown here is derived from an EMBL/GenBank/DDBJ whole genome shotgun (WGS) entry which is preliminary data.</text>
</comment>
<evidence type="ECO:0000313" key="3">
    <source>
        <dbReference type="Proteomes" id="UP000664203"/>
    </source>
</evidence>
<keyword evidence="3" id="KW-1185">Reference proteome</keyword>
<proteinExistence type="predicted"/>
<dbReference type="EMBL" id="CAJPDR010000262">
    <property type="protein sequence ID" value="CAF9929142.1"/>
    <property type="molecule type" value="Genomic_DNA"/>
</dbReference>
<organism evidence="2 3">
    <name type="scientific">Alectoria fallacina</name>
    <dbReference type="NCBI Taxonomy" id="1903189"/>
    <lineage>
        <taxon>Eukaryota</taxon>
        <taxon>Fungi</taxon>
        <taxon>Dikarya</taxon>
        <taxon>Ascomycota</taxon>
        <taxon>Pezizomycotina</taxon>
        <taxon>Lecanoromycetes</taxon>
        <taxon>OSLEUM clade</taxon>
        <taxon>Lecanoromycetidae</taxon>
        <taxon>Lecanorales</taxon>
        <taxon>Lecanorineae</taxon>
        <taxon>Parmeliaceae</taxon>
        <taxon>Alectoria</taxon>
    </lineage>
</organism>
<dbReference type="AlphaFoldDB" id="A0A8H3FQ63"/>
<feature type="region of interest" description="Disordered" evidence="1">
    <location>
        <begin position="395"/>
        <end position="433"/>
    </location>
</feature>
<evidence type="ECO:0000313" key="2">
    <source>
        <dbReference type="EMBL" id="CAF9929142.1"/>
    </source>
</evidence>
<accession>A0A8H3FQ63</accession>
<evidence type="ECO:0000256" key="1">
    <source>
        <dbReference type="SAM" id="MobiDB-lite"/>
    </source>
</evidence>
<feature type="compositionally biased region" description="Basic and acidic residues" evidence="1">
    <location>
        <begin position="551"/>
        <end position="570"/>
    </location>
</feature>
<feature type="compositionally biased region" description="Polar residues" evidence="1">
    <location>
        <begin position="409"/>
        <end position="431"/>
    </location>
</feature>